<evidence type="ECO:0000259" key="3">
    <source>
        <dbReference type="Pfam" id="PF05030"/>
    </source>
</evidence>
<sequence length="256" mass="28184">MAWFKVLGFIEFQISKSKNDMQQQQQQQQQQPQIMTMMPPFPPTNITTEQIQKYLDENKKLILAILDNQNLGKLAECAQYQALLQKNLMYLAAIADAQPPAPQTPTQMQAHPGMQQGGGLFMQHPQAAAMAQQQQAFAQKMPMHFSPQQMQDQHHHQQQQQQLHHQQQHQHQQQQAALHGHMMMRPGGANNGMQVMHNEATLGGGVHSGGPSPSGGLGDFSRGGSQQEGLEGGSKDGQGNPSNGEPSFLKGSNDGN</sequence>
<feature type="region of interest" description="Disordered" evidence="2">
    <location>
        <begin position="100"/>
        <end position="120"/>
    </location>
</feature>
<feature type="domain" description="SS18 N-terminal" evidence="3">
    <location>
        <begin position="45"/>
        <end position="99"/>
    </location>
</feature>
<comment type="caution">
    <text evidence="4">The sequence shown here is derived from an EMBL/GenBank/DDBJ whole genome shotgun (WGS) entry which is preliminary data.</text>
</comment>
<feature type="compositionally biased region" description="Gly residues" evidence="2">
    <location>
        <begin position="202"/>
        <end position="218"/>
    </location>
</feature>
<dbReference type="Proteomes" id="UP001202328">
    <property type="component" value="Unassembled WGS sequence"/>
</dbReference>
<comment type="similarity">
    <text evidence="1">Belongs to the SS18 family.</text>
</comment>
<dbReference type="AlphaFoldDB" id="A0AAD4XJY6"/>
<dbReference type="EMBL" id="JAJJMB010008995">
    <property type="protein sequence ID" value="KAI3917322.1"/>
    <property type="molecule type" value="Genomic_DNA"/>
</dbReference>
<proteinExistence type="inferred from homology"/>
<name>A0AAD4XJY6_9MAGN</name>
<evidence type="ECO:0000313" key="4">
    <source>
        <dbReference type="EMBL" id="KAI3917322.1"/>
    </source>
</evidence>
<keyword evidence="5" id="KW-1185">Reference proteome</keyword>
<feature type="region of interest" description="Disordered" evidence="2">
    <location>
        <begin position="146"/>
        <end position="256"/>
    </location>
</feature>
<organism evidence="4 5">
    <name type="scientific">Papaver atlanticum</name>
    <dbReference type="NCBI Taxonomy" id="357466"/>
    <lineage>
        <taxon>Eukaryota</taxon>
        <taxon>Viridiplantae</taxon>
        <taxon>Streptophyta</taxon>
        <taxon>Embryophyta</taxon>
        <taxon>Tracheophyta</taxon>
        <taxon>Spermatophyta</taxon>
        <taxon>Magnoliopsida</taxon>
        <taxon>Ranunculales</taxon>
        <taxon>Papaveraceae</taxon>
        <taxon>Papaveroideae</taxon>
        <taxon>Papaver</taxon>
    </lineage>
</organism>
<evidence type="ECO:0000313" key="5">
    <source>
        <dbReference type="Proteomes" id="UP001202328"/>
    </source>
</evidence>
<feature type="compositionally biased region" description="Low complexity" evidence="2">
    <location>
        <begin position="100"/>
        <end position="110"/>
    </location>
</feature>
<dbReference type="Pfam" id="PF05030">
    <property type="entry name" value="SSXT"/>
    <property type="match status" value="1"/>
</dbReference>
<gene>
    <name evidence="4" type="ORF">MKW98_027241</name>
</gene>
<protein>
    <recommendedName>
        <fullName evidence="3">SS18 N-terminal domain-containing protein</fullName>
    </recommendedName>
</protein>
<dbReference type="InterPro" id="IPR007726">
    <property type="entry name" value="SS18_N"/>
</dbReference>
<evidence type="ECO:0000256" key="2">
    <source>
        <dbReference type="SAM" id="MobiDB-lite"/>
    </source>
</evidence>
<reference evidence="4" key="1">
    <citation type="submission" date="2022-04" db="EMBL/GenBank/DDBJ databases">
        <title>A functionally conserved STORR gene fusion in Papaver species that diverged 16.8 million years ago.</title>
        <authorList>
            <person name="Catania T."/>
        </authorList>
    </citation>
    <scope>NUCLEOTIDE SEQUENCE</scope>
    <source>
        <strain evidence="4">S-188037</strain>
    </source>
</reference>
<feature type="compositionally biased region" description="Low complexity" evidence="2">
    <location>
        <begin position="158"/>
        <end position="175"/>
    </location>
</feature>
<evidence type="ECO:0000256" key="1">
    <source>
        <dbReference type="ARBA" id="ARBA00007945"/>
    </source>
</evidence>
<accession>A0AAD4XJY6</accession>